<keyword evidence="1" id="KW-0472">Membrane</keyword>
<feature type="transmembrane region" description="Helical" evidence="1">
    <location>
        <begin position="54"/>
        <end position="71"/>
    </location>
</feature>
<keyword evidence="1" id="KW-0812">Transmembrane</keyword>
<comment type="caution">
    <text evidence="2">The sequence shown here is derived from an EMBL/GenBank/DDBJ whole genome shotgun (WGS) entry which is preliminary data.</text>
</comment>
<proteinExistence type="predicted"/>
<gene>
    <name evidence="2" type="ORF">ACFQS1_10530</name>
</gene>
<evidence type="ECO:0000313" key="3">
    <source>
        <dbReference type="Proteomes" id="UP001596548"/>
    </source>
</evidence>
<feature type="transmembrane region" description="Helical" evidence="1">
    <location>
        <begin position="113"/>
        <end position="135"/>
    </location>
</feature>
<dbReference type="Proteomes" id="UP001596548">
    <property type="component" value="Unassembled WGS sequence"/>
</dbReference>
<feature type="transmembrane region" description="Helical" evidence="1">
    <location>
        <begin position="83"/>
        <end position="107"/>
    </location>
</feature>
<accession>A0ABW2HS93</accession>
<name>A0ABW2HS93_9ACTN</name>
<sequence length="143" mass="15075">MTETKSERRPRRDPSGRLATVGDLLGTALAGLVIGAVLLLAFEGVLALTRTAEFGNTSGWLALILPLWLFTEEFRAAREQGAYRVVVAVLAAGFGVAAGLIVVGLVAPVFPALASGLAGAGSFTVVYCLIWFYGLRWLSHRAG</sequence>
<keyword evidence="3" id="KW-1185">Reference proteome</keyword>
<protein>
    <recommendedName>
        <fullName evidence="4">DUF3054 family protein</fullName>
    </recommendedName>
</protein>
<feature type="transmembrane region" description="Helical" evidence="1">
    <location>
        <begin position="21"/>
        <end position="42"/>
    </location>
</feature>
<evidence type="ECO:0000256" key="1">
    <source>
        <dbReference type="SAM" id="Phobius"/>
    </source>
</evidence>
<evidence type="ECO:0000313" key="2">
    <source>
        <dbReference type="EMBL" id="MFC7274415.1"/>
    </source>
</evidence>
<reference evidence="3" key="1">
    <citation type="journal article" date="2019" name="Int. J. Syst. Evol. Microbiol.">
        <title>The Global Catalogue of Microorganisms (GCM) 10K type strain sequencing project: providing services to taxonomists for standard genome sequencing and annotation.</title>
        <authorList>
            <consortium name="The Broad Institute Genomics Platform"/>
            <consortium name="The Broad Institute Genome Sequencing Center for Infectious Disease"/>
            <person name="Wu L."/>
            <person name="Ma J."/>
        </authorList>
    </citation>
    <scope>NUCLEOTIDE SEQUENCE [LARGE SCALE GENOMIC DNA]</scope>
    <source>
        <strain evidence="3">XZYJT-10</strain>
    </source>
</reference>
<organism evidence="2 3">
    <name type="scientific">Paractinoplanes rhizophilus</name>
    <dbReference type="NCBI Taxonomy" id="1416877"/>
    <lineage>
        <taxon>Bacteria</taxon>
        <taxon>Bacillati</taxon>
        <taxon>Actinomycetota</taxon>
        <taxon>Actinomycetes</taxon>
        <taxon>Micromonosporales</taxon>
        <taxon>Micromonosporaceae</taxon>
        <taxon>Paractinoplanes</taxon>
    </lineage>
</organism>
<evidence type="ECO:0008006" key="4">
    <source>
        <dbReference type="Google" id="ProtNLM"/>
    </source>
</evidence>
<dbReference type="EMBL" id="JBHTBJ010000005">
    <property type="protein sequence ID" value="MFC7274415.1"/>
    <property type="molecule type" value="Genomic_DNA"/>
</dbReference>
<keyword evidence="1" id="KW-1133">Transmembrane helix</keyword>
<dbReference type="RefSeq" id="WP_378966287.1">
    <property type="nucleotide sequence ID" value="NZ_JBHTBJ010000005.1"/>
</dbReference>